<proteinExistence type="predicted"/>
<dbReference type="EMBL" id="AHHD01000091">
    <property type="protein sequence ID" value="EKG20249.1"/>
    <property type="molecule type" value="Genomic_DNA"/>
</dbReference>
<organism evidence="1 2">
    <name type="scientific">Macrophomina phaseolina (strain MS6)</name>
    <name type="common">Charcoal rot fungus</name>
    <dbReference type="NCBI Taxonomy" id="1126212"/>
    <lineage>
        <taxon>Eukaryota</taxon>
        <taxon>Fungi</taxon>
        <taxon>Dikarya</taxon>
        <taxon>Ascomycota</taxon>
        <taxon>Pezizomycotina</taxon>
        <taxon>Dothideomycetes</taxon>
        <taxon>Dothideomycetes incertae sedis</taxon>
        <taxon>Botryosphaeriales</taxon>
        <taxon>Botryosphaeriaceae</taxon>
        <taxon>Macrophomina</taxon>
    </lineage>
</organism>
<gene>
    <name evidence="1" type="ORF">MPH_02482</name>
</gene>
<dbReference type="InParanoid" id="K2SCW2"/>
<dbReference type="AlphaFoldDB" id="K2SCW2"/>
<evidence type="ECO:0000313" key="2">
    <source>
        <dbReference type="Proteomes" id="UP000007129"/>
    </source>
</evidence>
<protein>
    <submittedName>
        <fullName evidence="1">Uncharacterized protein</fullName>
    </submittedName>
</protein>
<name>K2SCW2_MACPH</name>
<dbReference type="HOGENOM" id="CLU_1787196_0_0_1"/>
<sequence>MRRAANCGHRCYRRLWNCWEWCPRLVHIVACLSTGGSWFCRRRWWWWWWLCIRVAWAGAVPQILPETFRCDIKMEHSFAEANIAAKIMIAMMWRQNNGCGVGVGGPDGGWFMVASCVYCHVECRPHLQAVSIRRAKTSVEKRTEY</sequence>
<reference evidence="1 2" key="1">
    <citation type="journal article" date="2012" name="BMC Genomics">
        <title>Tools to kill: Genome of one of the most destructive plant pathogenic fungi Macrophomina phaseolina.</title>
        <authorList>
            <person name="Islam M.S."/>
            <person name="Haque M.S."/>
            <person name="Islam M.M."/>
            <person name="Emdad E.M."/>
            <person name="Halim A."/>
            <person name="Hossen Q.M.M."/>
            <person name="Hossain M.Z."/>
            <person name="Ahmed B."/>
            <person name="Rahim S."/>
            <person name="Rahman M.S."/>
            <person name="Alam M.M."/>
            <person name="Hou S."/>
            <person name="Wan X."/>
            <person name="Saito J.A."/>
            <person name="Alam M."/>
        </authorList>
    </citation>
    <scope>NUCLEOTIDE SEQUENCE [LARGE SCALE GENOMIC DNA]</scope>
    <source>
        <strain evidence="1 2">MS6</strain>
    </source>
</reference>
<accession>K2SCW2</accession>
<dbReference type="Proteomes" id="UP000007129">
    <property type="component" value="Unassembled WGS sequence"/>
</dbReference>
<evidence type="ECO:0000313" key="1">
    <source>
        <dbReference type="EMBL" id="EKG20249.1"/>
    </source>
</evidence>
<dbReference type="VEuPathDB" id="FungiDB:MPH_02482"/>
<comment type="caution">
    <text evidence="1">The sequence shown here is derived from an EMBL/GenBank/DDBJ whole genome shotgun (WGS) entry which is preliminary data.</text>
</comment>